<reference evidence="2 3" key="1">
    <citation type="journal article" date="2014" name="Genome Announc.">
        <title>Draft genome sequence of the pathogenic fungus Scedosporium apiospermum.</title>
        <authorList>
            <person name="Vandeputte P."/>
            <person name="Ghamrawi S."/>
            <person name="Rechenmann M."/>
            <person name="Iltis A."/>
            <person name="Giraud S."/>
            <person name="Fleury M."/>
            <person name="Thornton C."/>
            <person name="Delhaes L."/>
            <person name="Meyer W."/>
            <person name="Papon N."/>
            <person name="Bouchara J.P."/>
        </authorList>
    </citation>
    <scope>NUCLEOTIDE SEQUENCE [LARGE SCALE GENOMIC DNA]</scope>
    <source>
        <strain evidence="2 3">IHEM 14462</strain>
    </source>
</reference>
<dbReference type="AlphaFoldDB" id="A0A084GCC1"/>
<evidence type="ECO:0000313" key="3">
    <source>
        <dbReference type="Proteomes" id="UP000028545"/>
    </source>
</evidence>
<dbReference type="RefSeq" id="XP_016644782.1">
    <property type="nucleotide sequence ID" value="XM_016785406.1"/>
</dbReference>
<dbReference type="GeneID" id="27721441"/>
<evidence type="ECO:0000256" key="1">
    <source>
        <dbReference type="SAM" id="SignalP"/>
    </source>
</evidence>
<feature type="chain" id="PRO_5001775486" description="UVI-1 protein" evidence="1">
    <location>
        <begin position="23"/>
        <end position="189"/>
    </location>
</feature>
<feature type="signal peptide" evidence="1">
    <location>
        <begin position="1"/>
        <end position="22"/>
    </location>
</feature>
<dbReference type="HOGENOM" id="CLU_092498_2_0_1"/>
<comment type="caution">
    <text evidence="2">The sequence shown here is derived from an EMBL/GenBank/DDBJ whole genome shotgun (WGS) entry which is preliminary data.</text>
</comment>
<proteinExistence type="predicted"/>
<dbReference type="Proteomes" id="UP000028545">
    <property type="component" value="Unassembled WGS sequence"/>
</dbReference>
<keyword evidence="1" id="KW-0732">Signal</keyword>
<organism evidence="2 3">
    <name type="scientific">Pseudallescheria apiosperma</name>
    <name type="common">Scedosporium apiospermum</name>
    <dbReference type="NCBI Taxonomy" id="563466"/>
    <lineage>
        <taxon>Eukaryota</taxon>
        <taxon>Fungi</taxon>
        <taxon>Dikarya</taxon>
        <taxon>Ascomycota</taxon>
        <taxon>Pezizomycotina</taxon>
        <taxon>Sordariomycetes</taxon>
        <taxon>Hypocreomycetidae</taxon>
        <taxon>Microascales</taxon>
        <taxon>Microascaceae</taxon>
        <taxon>Scedosporium</taxon>
    </lineage>
</organism>
<dbReference type="OMA" id="QKDICET"/>
<dbReference type="KEGG" id="sapo:SAPIO_CDS2369"/>
<sequence length="189" mass="19773">MRFSILKSVVTAMALTVTTVLGNLAPQQIVDGLDSLTAKAVALQPVAQSITILNAPLIVIGQGPFPQLIAGFADIASTGNALISQMDGQEPVQPGPSEDVYNAVRRLVQTYQALLNILIGKAGLLERIPIIGEPVAASLRGVQGALDSIFITLINVVESRANDITSQANSLENTLDLTIGKYQSIASGL</sequence>
<name>A0A084GCC1_PSEDA</name>
<accession>A0A084GCC1</accession>
<keyword evidence="3" id="KW-1185">Reference proteome</keyword>
<dbReference type="EMBL" id="JOWA01000086">
    <property type="protein sequence ID" value="KEZ44983.1"/>
    <property type="molecule type" value="Genomic_DNA"/>
</dbReference>
<dbReference type="OrthoDB" id="5089392at2759"/>
<evidence type="ECO:0008006" key="4">
    <source>
        <dbReference type="Google" id="ProtNLM"/>
    </source>
</evidence>
<dbReference type="VEuPathDB" id="FungiDB:SAPIO_CDS2369"/>
<evidence type="ECO:0000313" key="2">
    <source>
        <dbReference type="EMBL" id="KEZ44983.1"/>
    </source>
</evidence>
<gene>
    <name evidence="2" type="ORF">SAPIO_CDS2369</name>
</gene>
<protein>
    <recommendedName>
        <fullName evidence="4">UVI-1 protein</fullName>
    </recommendedName>
</protein>
<dbReference type="Pfam" id="PF17615">
    <property type="entry name" value="C166"/>
    <property type="match status" value="1"/>
</dbReference>